<proteinExistence type="predicted"/>
<dbReference type="AlphaFoldDB" id="A0A8E0S5X8"/>
<keyword evidence="1" id="KW-0863">Zinc-finger</keyword>
<dbReference type="SMART" id="SM00355">
    <property type="entry name" value="ZnF_C2H2"/>
    <property type="match status" value="2"/>
</dbReference>
<protein>
    <recommendedName>
        <fullName evidence="3">C2H2-type domain-containing protein</fullName>
    </recommendedName>
</protein>
<dbReference type="PROSITE" id="PS00028">
    <property type="entry name" value="ZINC_FINGER_C2H2_1"/>
    <property type="match status" value="1"/>
</dbReference>
<feature type="region of interest" description="Disordered" evidence="2">
    <location>
        <begin position="376"/>
        <end position="397"/>
    </location>
</feature>
<feature type="domain" description="C2H2-type" evidence="3">
    <location>
        <begin position="225"/>
        <end position="253"/>
    </location>
</feature>
<accession>A0A8E0S5X8</accession>
<sequence length="1050" mass="114094">MNPKLDSDSKSPTPVEVTSGLMNSTCIAEDGGQKSGVSNSCQEDSVGDAIEDSFFSTILDSEAVSSNSSTPGCILTRSNVVDAPDDSIHLTKSTVDVELRSPLKQSDGGSCTRSTSLSINSKGNAIDNIIAGGKCESHAGLETKLTHIVCEADTPDKLASPKVDECRDLSRLDMFSKKQSPKVPRSASPPQVHRCTMCGKHYRHAASLRNHMRKHASGALASKRYRCSFCVYSSQYNRNVLKHIEAVHQNSDPFFPNNVAIPISSSYSDGAVISNTNQTFWNPGGMGEHRYKTSENVTASYGVPNPSFYKQQMVRDDYGKYERKNSLQELLAQDRNDYLQQVAPSYVNKFQSPVNLPEFCSPNTVRGQLIKRNFSNFPNDVSGPKQQPALANHSQNSSEPVRLLGVDIYSFPGSIIQCNDTPSRFQQQGQFDVSLSESQSEKSYENGDNSCLQKTDDNSVALMSTALSSSSTHHIAVSSASHSDPSGVMRPYSPSSHKKADVANFDPIQAYDSMNQDMKSVEDWTAVTACSVDGKSTSVRPDSMVRSTVEQLLCAPDPTSSSVTQFFHDSSDAGLVASEEFRSISGISPVNDFTGSMQRSSFSNAKGNETTPVQFDSPLNQPDQADILSELAYQKHVNSETDAFFTDLQEILARDMPSLDNSTPKTAEWINGISSSVGLKEECSRWGDTGHSRSPFTGTKPICTASLMSGDSGLESWSSSSSCSAGPNSSSVWGPLEGICNTKSSPDAHTPQPASVTIHGQLDSDALLSYDGLSDGLIFDEPSTSAAVTLGDRNRILLNSNRAPSRTPENNNGGPSVSFATNIVHSGMGDRPLVSPVTSQIHSNGRTGDKSSNLAQRLLTRPMNVNSLPNNVDMSYDANRANEQGFVSNEHSLIYRQAGRFPDPQPQHSLDPSLSTARPVLHFSQHQDAPNFPHRPYHPTFHHHQDSPIEGKLSDATPMSEVTPLNYDLHVSDTSRGRLPKCTSLDRVQPTQVPVQTQQQYCAKTNPCAPFEQSVYRSTNYSRPMAVMMPSAHSELDSSSIPQHTVSNCK</sequence>
<dbReference type="GO" id="GO:0008270">
    <property type="term" value="F:zinc ion binding"/>
    <property type="evidence" value="ECO:0007669"/>
    <property type="project" value="UniProtKB-KW"/>
</dbReference>
<keyword evidence="1" id="KW-0479">Metal-binding</keyword>
<evidence type="ECO:0000259" key="3">
    <source>
        <dbReference type="PROSITE" id="PS50157"/>
    </source>
</evidence>
<gene>
    <name evidence="4" type="ORF">FBUS_03805</name>
</gene>
<keyword evidence="1" id="KW-0862">Zinc</keyword>
<reference evidence="4" key="1">
    <citation type="submission" date="2019-05" db="EMBL/GenBank/DDBJ databases">
        <title>Annotation for the trematode Fasciolopsis buski.</title>
        <authorList>
            <person name="Choi Y.-J."/>
        </authorList>
    </citation>
    <scope>NUCLEOTIDE SEQUENCE</scope>
    <source>
        <strain evidence="4">HT</strain>
        <tissue evidence="4">Whole worm</tissue>
    </source>
</reference>
<comment type="caution">
    <text evidence="4">The sequence shown here is derived from an EMBL/GenBank/DDBJ whole genome shotgun (WGS) entry which is preliminary data.</text>
</comment>
<dbReference type="InterPro" id="IPR013087">
    <property type="entry name" value="Znf_C2H2_type"/>
</dbReference>
<dbReference type="Gene3D" id="3.30.160.60">
    <property type="entry name" value="Classic Zinc Finger"/>
    <property type="match status" value="1"/>
</dbReference>
<feature type="region of interest" description="Disordered" evidence="2">
    <location>
        <begin position="475"/>
        <end position="500"/>
    </location>
</feature>
<dbReference type="PROSITE" id="PS50157">
    <property type="entry name" value="ZINC_FINGER_C2H2_2"/>
    <property type="match status" value="2"/>
</dbReference>
<dbReference type="InterPro" id="IPR036236">
    <property type="entry name" value="Znf_C2H2_sf"/>
</dbReference>
<dbReference type="SUPFAM" id="SSF57667">
    <property type="entry name" value="beta-beta-alpha zinc fingers"/>
    <property type="match status" value="1"/>
</dbReference>
<dbReference type="Proteomes" id="UP000728185">
    <property type="component" value="Unassembled WGS sequence"/>
</dbReference>
<evidence type="ECO:0000256" key="2">
    <source>
        <dbReference type="SAM" id="MobiDB-lite"/>
    </source>
</evidence>
<feature type="domain" description="C2H2-type" evidence="3">
    <location>
        <begin position="193"/>
        <end position="216"/>
    </location>
</feature>
<feature type="compositionally biased region" description="Polar residues" evidence="2">
    <location>
        <begin position="427"/>
        <end position="438"/>
    </location>
</feature>
<organism evidence="4 5">
    <name type="scientific">Fasciolopsis buskii</name>
    <dbReference type="NCBI Taxonomy" id="27845"/>
    <lineage>
        <taxon>Eukaryota</taxon>
        <taxon>Metazoa</taxon>
        <taxon>Spiralia</taxon>
        <taxon>Lophotrochozoa</taxon>
        <taxon>Platyhelminthes</taxon>
        <taxon>Trematoda</taxon>
        <taxon>Digenea</taxon>
        <taxon>Plagiorchiida</taxon>
        <taxon>Echinostomata</taxon>
        <taxon>Echinostomatoidea</taxon>
        <taxon>Fasciolidae</taxon>
        <taxon>Fasciolopsis</taxon>
    </lineage>
</organism>
<feature type="region of interest" description="Disordered" evidence="2">
    <location>
        <begin position="600"/>
        <end position="619"/>
    </location>
</feature>
<evidence type="ECO:0000313" key="5">
    <source>
        <dbReference type="Proteomes" id="UP000728185"/>
    </source>
</evidence>
<evidence type="ECO:0000256" key="1">
    <source>
        <dbReference type="PROSITE-ProRule" id="PRU00042"/>
    </source>
</evidence>
<keyword evidence="5" id="KW-1185">Reference proteome</keyword>
<dbReference type="EMBL" id="LUCM01002356">
    <property type="protein sequence ID" value="KAA0197481.1"/>
    <property type="molecule type" value="Genomic_DNA"/>
</dbReference>
<feature type="region of interest" description="Disordered" evidence="2">
    <location>
        <begin position="427"/>
        <end position="454"/>
    </location>
</feature>
<evidence type="ECO:0000313" key="4">
    <source>
        <dbReference type="EMBL" id="KAA0197481.1"/>
    </source>
</evidence>
<feature type="region of interest" description="Disordered" evidence="2">
    <location>
        <begin position="1"/>
        <end position="20"/>
    </location>
</feature>
<dbReference type="OrthoDB" id="3437960at2759"/>
<name>A0A8E0S5X8_9TREM</name>